<organism evidence="1 2">
    <name type="scientific">Romanomermis culicivorax</name>
    <name type="common">Nematode worm</name>
    <dbReference type="NCBI Taxonomy" id="13658"/>
    <lineage>
        <taxon>Eukaryota</taxon>
        <taxon>Metazoa</taxon>
        <taxon>Ecdysozoa</taxon>
        <taxon>Nematoda</taxon>
        <taxon>Enoplea</taxon>
        <taxon>Dorylaimia</taxon>
        <taxon>Mermithida</taxon>
        <taxon>Mermithoidea</taxon>
        <taxon>Mermithidae</taxon>
        <taxon>Romanomermis</taxon>
    </lineage>
</organism>
<evidence type="ECO:0000313" key="1">
    <source>
        <dbReference type="Proteomes" id="UP000887565"/>
    </source>
</evidence>
<name>A0A915HWF2_ROMCU</name>
<proteinExistence type="predicted"/>
<reference evidence="2" key="1">
    <citation type="submission" date="2022-11" db="UniProtKB">
        <authorList>
            <consortium name="WormBaseParasite"/>
        </authorList>
    </citation>
    <scope>IDENTIFICATION</scope>
</reference>
<protein>
    <submittedName>
        <fullName evidence="2">Uncharacterized protein</fullName>
    </submittedName>
</protein>
<dbReference type="WBParaSite" id="nRc.2.0.1.t05661-RA">
    <property type="protein sequence ID" value="nRc.2.0.1.t05661-RA"/>
    <property type="gene ID" value="nRc.2.0.1.g05661"/>
</dbReference>
<sequence>MVQSPQHQPDFSAPVHRPVSQIYDTYETSVLEKNETGSFYVPSSSDISILRSFSSSDIGFYRTKAIDFREILPILK</sequence>
<evidence type="ECO:0000313" key="2">
    <source>
        <dbReference type="WBParaSite" id="nRc.2.0.1.t05661-RA"/>
    </source>
</evidence>
<dbReference type="AlphaFoldDB" id="A0A915HWF2"/>
<accession>A0A915HWF2</accession>
<keyword evidence="1" id="KW-1185">Reference proteome</keyword>
<dbReference type="Proteomes" id="UP000887565">
    <property type="component" value="Unplaced"/>
</dbReference>